<comment type="similarity">
    <text evidence="2">Belongs to the ESS2 family.</text>
</comment>
<evidence type="ECO:0000313" key="4">
    <source>
        <dbReference type="EMBL" id="VDK20892.1"/>
    </source>
</evidence>
<dbReference type="WBParaSite" id="ASIM_0000309201-mRNA-1">
    <property type="protein sequence ID" value="ASIM_0000309201-mRNA-1"/>
    <property type="gene ID" value="ASIM_0000309201"/>
</dbReference>
<evidence type="ECO:0000313" key="6">
    <source>
        <dbReference type="WBParaSite" id="ASIM_0000309201-mRNA-1"/>
    </source>
</evidence>
<evidence type="ECO:0000256" key="2">
    <source>
        <dbReference type="ARBA" id="ARBA00009072"/>
    </source>
</evidence>
<keyword evidence="5" id="KW-1185">Reference proteome</keyword>
<reference evidence="4 5" key="2">
    <citation type="submission" date="2018-11" db="EMBL/GenBank/DDBJ databases">
        <authorList>
            <consortium name="Pathogen Informatics"/>
        </authorList>
    </citation>
    <scope>NUCLEOTIDE SEQUENCE [LARGE SCALE GENOMIC DNA]</scope>
</reference>
<gene>
    <name evidence="4" type="ORF">ASIM_LOCUS2938</name>
</gene>
<comment type="subcellular location">
    <subcellularLocation>
        <location evidence="1">Nucleus</location>
    </subcellularLocation>
</comment>
<evidence type="ECO:0000256" key="3">
    <source>
        <dbReference type="ARBA" id="ARBA00023242"/>
    </source>
</evidence>
<dbReference type="EMBL" id="UYRR01004244">
    <property type="protein sequence ID" value="VDK20892.1"/>
    <property type="molecule type" value="Genomic_DNA"/>
</dbReference>
<dbReference type="Proteomes" id="UP000267096">
    <property type="component" value="Unassembled WGS sequence"/>
</dbReference>
<accession>A0A0M3J6A6</accession>
<evidence type="ECO:0000256" key="1">
    <source>
        <dbReference type="ARBA" id="ARBA00004123"/>
    </source>
</evidence>
<dbReference type="Pfam" id="PF09751">
    <property type="entry name" value="Es2"/>
    <property type="match status" value="1"/>
</dbReference>
<organism evidence="6">
    <name type="scientific">Anisakis simplex</name>
    <name type="common">Herring worm</name>
    <dbReference type="NCBI Taxonomy" id="6269"/>
    <lineage>
        <taxon>Eukaryota</taxon>
        <taxon>Metazoa</taxon>
        <taxon>Ecdysozoa</taxon>
        <taxon>Nematoda</taxon>
        <taxon>Chromadorea</taxon>
        <taxon>Rhabditida</taxon>
        <taxon>Spirurina</taxon>
        <taxon>Ascaridomorpha</taxon>
        <taxon>Ascaridoidea</taxon>
        <taxon>Anisakidae</taxon>
        <taxon>Anisakis</taxon>
        <taxon>Anisakis simplex complex</taxon>
    </lineage>
</organism>
<proteinExistence type="inferred from homology"/>
<sequence>MRLNSARPKELDNWTYQARNAVLFDIEEKPLTMQEHFERQKMNQRQINKQATRFTEDAYPHSRPNSMQRASILSSSNQPGKVDISGQEINQGKHGDFDLVVTPSPAPGVDDSPFMTWGEIEGTPFRLDASDMPMTGADGNAPTFKIPEVPIREKIAQEMTETIAKRYRDKRKAAIRQIEKHARTPRFGSTHSTDRLLSMSPAAMRLATKGLGIRLNSDKALKASYTPSPTRYIFEYS</sequence>
<keyword evidence="3" id="KW-0539">Nucleus</keyword>
<dbReference type="GO" id="GO:0071013">
    <property type="term" value="C:catalytic step 2 spliceosome"/>
    <property type="evidence" value="ECO:0007669"/>
    <property type="project" value="TreeGrafter"/>
</dbReference>
<dbReference type="InterPro" id="IPR019148">
    <property type="entry name" value="Nuclear_protein_DGCR14_ESS-2"/>
</dbReference>
<protein>
    <submittedName>
        <fullName evidence="6">ES2 similar protein 2 (inferred by orthology to a C. elegans protein)</fullName>
    </submittedName>
</protein>
<dbReference type="PANTHER" id="PTHR12940">
    <property type="entry name" value="ES-2 PROTEIN - RELATED"/>
    <property type="match status" value="1"/>
</dbReference>
<name>A0A0M3J6A6_ANISI</name>
<evidence type="ECO:0000313" key="5">
    <source>
        <dbReference type="Proteomes" id="UP000267096"/>
    </source>
</evidence>
<reference evidence="6" key="1">
    <citation type="submission" date="2017-02" db="UniProtKB">
        <authorList>
            <consortium name="WormBaseParasite"/>
        </authorList>
    </citation>
    <scope>IDENTIFICATION</scope>
</reference>
<dbReference type="AlphaFoldDB" id="A0A0M3J6A6"/>
<dbReference type="OrthoDB" id="19679at2759"/>
<dbReference type="PANTHER" id="PTHR12940:SF0">
    <property type="entry name" value="SPLICING FACTOR ESS-2 HOMOLOG"/>
    <property type="match status" value="1"/>
</dbReference>